<dbReference type="RefSeq" id="XP_004996554.1">
    <property type="nucleotide sequence ID" value="XM_004996497.1"/>
</dbReference>
<proteinExistence type="predicted"/>
<dbReference type="Proteomes" id="UP000007799">
    <property type="component" value="Unassembled WGS sequence"/>
</dbReference>
<organism evidence="2">
    <name type="scientific">Salpingoeca rosetta (strain ATCC 50818 / BSB-021)</name>
    <dbReference type="NCBI Taxonomy" id="946362"/>
    <lineage>
        <taxon>Eukaryota</taxon>
        <taxon>Choanoflagellata</taxon>
        <taxon>Craspedida</taxon>
        <taxon>Salpingoecidae</taxon>
        <taxon>Salpingoeca</taxon>
    </lineage>
</organism>
<dbReference type="InParanoid" id="F2U427"/>
<dbReference type="EMBL" id="GL832960">
    <property type="protein sequence ID" value="EGD82371.1"/>
    <property type="molecule type" value="Genomic_DNA"/>
</dbReference>
<accession>F2U427</accession>
<dbReference type="AlphaFoldDB" id="F2U427"/>
<protein>
    <submittedName>
        <fullName evidence="1">Uncharacterized protein</fullName>
    </submittedName>
</protein>
<evidence type="ECO:0000313" key="2">
    <source>
        <dbReference type="Proteomes" id="UP000007799"/>
    </source>
</evidence>
<name>F2U427_SALR5</name>
<feature type="non-terminal residue" evidence="1">
    <location>
        <position position="238"/>
    </location>
</feature>
<reference evidence="1" key="1">
    <citation type="submission" date="2009-08" db="EMBL/GenBank/DDBJ databases">
        <title>Annotation of Salpingoeca rosetta.</title>
        <authorList>
            <consortium name="The Broad Institute Genome Sequencing Platform"/>
            <person name="Russ C."/>
            <person name="Cuomo C."/>
            <person name="Burger G."/>
            <person name="Gray M.W."/>
            <person name="Holland P.W.H."/>
            <person name="King N."/>
            <person name="Lang F.B.F."/>
            <person name="Roger A.J."/>
            <person name="Ruiz-Trillo I."/>
            <person name="Young S.K."/>
            <person name="Zeng Q."/>
            <person name="Gargeya S."/>
            <person name="Alvarado L."/>
            <person name="Berlin A."/>
            <person name="Chapman S.B."/>
            <person name="Chen Z."/>
            <person name="Freedman E."/>
            <person name="Gellesch M."/>
            <person name="Goldberg J."/>
            <person name="Griggs A."/>
            <person name="Gujja S."/>
            <person name="Heilman E."/>
            <person name="Heiman D."/>
            <person name="Howarth C."/>
            <person name="Mehta T."/>
            <person name="Neiman D."/>
            <person name="Pearson M."/>
            <person name="Roberts A."/>
            <person name="Saif S."/>
            <person name="Shea T."/>
            <person name="Shenoy N."/>
            <person name="Sisk P."/>
            <person name="Stolte C."/>
            <person name="Sykes S."/>
            <person name="White J."/>
            <person name="Yandava C."/>
            <person name="Haas B."/>
            <person name="Nusbaum C."/>
            <person name="Birren B."/>
        </authorList>
    </citation>
    <scope>NUCLEOTIDE SEQUENCE [LARGE SCALE GENOMIC DNA]</scope>
    <source>
        <strain evidence="1">ATCC 50818</strain>
    </source>
</reference>
<evidence type="ECO:0000313" key="1">
    <source>
        <dbReference type="EMBL" id="EGD82371.1"/>
    </source>
</evidence>
<gene>
    <name evidence="1" type="ORF">PTSG_11956</name>
</gene>
<dbReference type="KEGG" id="sre:PTSG_11956"/>
<keyword evidence="2" id="KW-1185">Reference proteome</keyword>
<sequence length="238" mass="26528">MMGGARMMDWEEQLWTHTSMVMVGTSNHSDAAMRSSTVTAITAIIIAIDRTAAITLRPTPAPIWREADIAHVSRSHEEVSNVVEEAYEAVEPTTMTMTSDEGSCIPLPSNQPTKQPSERAKDTAWQGAQHQQQLMCGCIVDERAICLSSISTSLVVVTGPQQQRLRPWIMYGVMCVDVLLPRMTTMMTVVSARWPFSSQALMTRAGRYTHTQMCEKRRHQPSPCDVALLRRARDSGQH</sequence>
<dbReference type="GeneID" id="16077146"/>